<sequence>MLPQKSQFIETLRHPSPNLVAIQIPCQVTTRILRFRFFGSPQRESSSSSQLGSQFGTIGALLDTPVCRNTKAPQEQGRVPARLNSETPWSPFALSVHRGLHSCVATERLQFAATQSRSVRRRHSTRLRESVNQDGPHGSQLQFVVTGTSQFVETEILHITSIPTVIVEISVYRNVSEVGGVGGARARPTALLQRDQHLSSLRSVQFTAADTAELS</sequence>
<accession>A0AAV7E0C9</accession>
<organism evidence="1 2">
    <name type="scientific">Aristolochia fimbriata</name>
    <name type="common">White veined hardy Dutchman's pipe vine</name>
    <dbReference type="NCBI Taxonomy" id="158543"/>
    <lineage>
        <taxon>Eukaryota</taxon>
        <taxon>Viridiplantae</taxon>
        <taxon>Streptophyta</taxon>
        <taxon>Embryophyta</taxon>
        <taxon>Tracheophyta</taxon>
        <taxon>Spermatophyta</taxon>
        <taxon>Magnoliopsida</taxon>
        <taxon>Magnoliidae</taxon>
        <taxon>Piperales</taxon>
        <taxon>Aristolochiaceae</taxon>
        <taxon>Aristolochia</taxon>
    </lineage>
</organism>
<proteinExistence type="predicted"/>
<comment type="caution">
    <text evidence="1">The sequence shown here is derived from an EMBL/GenBank/DDBJ whole genome shotgun (WGS) entry which is preliminary data.</text>
</comment>
<dbReference type="EMBL" id="JAINDJ010000007">
    <property type="protein sequence ID" value="KAG9442234.1"/>
    <property type="molecule type" value="Genomic_DNA"/>
</dbReference>
<protein>
    <submittedName>
        <fullName evidence="1">Uncharacterized protein</fullName>
    </submittedName>
</protein>
<dbReference type="Proteomes" id="UP000825729">
    <property type="component" value="Unassembled WGS sequence"/>
</dbReference>
<keyword evidence="2" id="KW-1185">Reference proteome</keyword>
<name>A0AAV7E0C9_ARIFI</name>
<evidence type="ECO:0000313" key="1">
    <source>
        <dbReference type="EMBL" id="KAG9442234.1"/>
    </source>
</evidence>
<dbReference type="AlphaFoldDB" id="A0AAV7E0C9"/>
<evidence type="ECO:0000313" key="2">
    <source>
        <dbReference type="Proteomes" id="UP000825729"/>
    </source>
</evidence>
<reference evidence="1 2" key="1">
    <citation type="submission" date="2021-07" db="EMBL/GenBank/DDBJ databases">
        <title>The Aristolochia fimbriata genome: insights into angiosperm evolution, floral development and chemical biosynthesis.</title>
        <authorList>
            <person name="Jiao Y."/>
        </authorList>
    </citation>
    <scope>NUCLEOTIDE SEQUENCE [LARGE SCALE GENOMIC DNA]</scope>
    <source>
        <strain evidence="1">IBCAS-2021</strain>
        <tissue evidence="1">Leaf</tissue>
    </source>
</reference>
<gene>
    <name evidence="1" type="ORF">H6P81_018088</name>
</gene>